<keyword evidence="1" id="KW-0472">Membrane</keyword>
<comment type="caution">
    <text evidence="2">The sequence shown here is derived from an EMBL/GenBank/DDBJ whole genome shotgun (WGS) entry which is preliminary data.</text>
</comment>
<evidence type="ECO:0000256" key="1">
    <source>
        <dbReference type="SAM" id="Phobius"/>
    </source>
</evidence>
<reference evidence="2 3" key="1">
    <citation type="journal article" date="2018" name="J. Microbiol.">
        <title>Bacillus spongiae sp. nov., isolated from sponge of Jeju Island.</title>
        <authorList>
            <person name="Lee G.E."/>
            <person name="Im W.T."/>
            <person name="Park J.S."/>
        </authorList>
    </citation>
    <scope>NUCLEOTIDE SEQUENCE [LARGE SCALE GENOMIC DNA]</scope>
    <source>
        <strain evidence="2 3">135PIL107-10</strain>
    </source>
</reference>
<dbReference type="EMBL" id="JBBAXC010000004">
    <property type="protein sequence ID" value="MEI5906703.1"/>
    <property type="molecule type" value="Genomic_DNA"/>
</dbReference>
<sequence length="96" mass="11354">MTWLYISLIPVAGIVSFGWSWYRLLDFNSYKKPHREGTFISFIIFLVGSLWSFFTVEDTAQALVRILFYLIAFLVLLFLNGSILRYLFEKKTKENE</sequence>
<evidence type="ECO:0000313" key="2">
    <source>
        <dbReference type="EMBL" id="MEI5906703.1"/>
    </source>
</evidence>
<accession>A0ABU8HC02</accession>
<dbReference type="RefSeq" id="WP_336586137.1">
    <property type="nucleotide sequence ID" value="NZ_JBBAXC010000004.1"/>
</dbReference>
<name>A0ABU8HC02_9BACI</name>
<feature type="transmembrane region" description="Helical" evidence="1">
    <location>
        <begin position="37"/>
        <end position="54"/>
    </location>
</feature>
<proteinExistence type="predicted"/>
<keyword evidence="3" id="KW-1185">Reference proteome</keyword>
<keyword evidence="1" id="KW-1133">Transmembrane helix</keyword>
<gene>
    <name evidence="2" type="ORF">WAK64_06480</name>
</gene>
<keyword evidence="1" id="KW-0812">Transmembrane</keyword>
<protein>
    <submittedName>
        <fullName evidence="2">Uncharacterized protein</fullName>
    </submittedName>
</protein>
<organism evidence="2 3">
    <name type="scientific">Bacillus spongiae</name>
    <dbReference type="NCBI Taxonomy" id="2683610"/>
    <lineage>
        <taxon>Bacteria</taxon>
        <taxon>Bacillati</taxon>
        <taxon>Bacillota</taxon>
        <taxon>Bacilli</taxon>
        <taxon>Bacillales</taxon>
        <taxon>Bacillaceae</taxon>
        <taxon>Bacillus</taxon>
    </lineage>
</organism>
<feature type="transmembrane region" description="Helical" evidence="1">
    <location>
        <begin position="66"/>
        <end position="88"/>
    </location>
</feature>
<evidence type="ECO:0000313" key="3">
    <source>
        <dbReference type="Proteomes" id="UP001312865"/>
    </source>
</evidence>
<feature type="transmembrane region" description="Helical" evidence="1">
    <location>
        <begin position="6"/>
        <end position="25"/>
    </location>
</feature>
<dbReference type="Proteomes" id="UP001312865">
    <property type="component" value="Unassembled WGS sequence"/>
</dbReference>